<dbReference type="GO" id="GO:0005525">
    <property type="term" value="F:GTP binding"/>
    <property type="evidence" value="ECO:0007669"/>
    <property type="project" value="UniProtKB-KW"/>
</dbReference>
<dbReference type="AlphaFoldDB" id="A0A2N0UJ90"/>
<comment type="caution">
    <text evidence="4">The sequence shown here is derived from an EMBL/GenBank/DDBJ whole genome shotgun (WGS) entry which is preliminary data.</text>
</comment>
<dbReference type="InterPro" id="IPR035649">
    <property type="entry name" value="EFG_V"/>
</dbReference>
<keyword evidence="1" id="KW-0547">Nucleotide-binding</keyword>
<accession>A0A2N0UJ90</accession>
<dbReference type="CDD" id="cd01434">
    <property type="entry name" value="EFG_mtEFG1_IV"/>
    <property type="match status" value="1"/>
</dbReference>
<name>A0A2N0UJ90_9FIRM</name>
<dbReference type="GeneID" id="93767767"/>
<evidence type="ECO:0000313" key="5">
    <source>
        <dbReference type="Proteomes" id="UP000233425"/>
    </source>
</evidence>
<keyword evidence="5" id="KW-1185">Reference proteome</keyword>
<dbReference type="Proteomes" id="UP000233425">
    <property type="component" value="Unassembled WGS sequence"/>
</dbReference>
<keyword evidence="4" id="KW-0251">Elongation factor</keyword>
<dbReference type="CDD" id="cd03713">
    <property type="entry name" value="EFG_mtEFG_C"/>
    <property type="match status" value="1"/>
</dbReference>
<dbReference type="InterPro" id="IPR047872">
    <property type="entry name" value="EFG_IV"/>
</dbReference>
<dbReference type="CDD" id="cd04170">
    <property type="entry name" value="EF-G_bact"/>
    <property type="match status" value="1"/>
</dbReference>
<dbReference type="PANTHER" id="PTHR43261">
    <property type="entry name" value="TRANSLATION ELONGATION FACTOR G-RELATED"/>
    <property type="match status" value="1"/>
</dbReference>
<dbReference type="Pfam" id="PF14492">
    <property type="entry name" value="EFG_III"/>
    <property type="match status" value="1"/>
</dbReference>
<dbReference type="CDD" id="cd16262">
    <property type="entry name" value="EFG_III"/>
    <property type="match status" value="1"/>
</dbReference>
<dbReference type="Pfam" id="PF00009">
    <property type="entry name" value="GTP_EFTU"/>
    <property type="match status" value="1"/>
</dbReference>
<dbReference type="InterPro" id="IPR009022">
    <property type="entry name" value="EFG_III"/>
</dbReference>
<dbReference type="SUPFAM" id="SSF54211">
    <property type="entry name" value="Ribosomal protein S5 domain 2-like"/>
    <property type="match status" value="1"/>
</dbReference>
<dbReference type="FunFam" id="3.30.230.10:FF:000003">
    <property type="entry name" value="Elongation factor G"/>
    <property type="match status" value="1"/>
</dbReference>
<dbReference type="GO" id="GO:0032790">
    <property type="term" value="P:ribosome disassembly"/>
    <property type="evidence" value="ECO:0007669"/>
    <property type="project" value="TreeGrafter"/>
</dbReference>
<dbReference type="Gene3D" id="3.30.70.870">
    <property type="entry name" value="Elongation Factor G (Translational Gtpase), domain 3"/>
    <property type="match status" value="1"/>
</dbReference>
<dbReference type="Pfam" id="PF22042">
    <property type="entry name" value="EF-G_D2"/>
    <property type="match status" value="1"/>
</dbReference>
<dbReference type="Gene3D" id="3.30.230.10">
    <property type="match status" value="1"/>
</dbReference>
<keyword evidence="2" id="KW-0342">GTP-binding</keyword>
<dbReference type="InterPro" id="IPR027417">
    <property type="entry name" value="P-loop_NTPase"/>
</dbReference>
<dbReference type="PROSITE" id="PS51722">
    <property type="entry name" value="G_TR_2"/>
    <property type="match status" value="1"/>
</dbReference>
<evidence type="ECO:0000256" key="2">
    <source>
        <dbReference type="ARBA" id="ARBA00023134"/>
    </source>
</evidence>
<dbReference type="RefSeq" id="WP_101029830.1">
    <property type="nucleotide sequence ID" value="NZ_CABMMZ010000073.1"/>
</dbReference>
<dbReference type="PANTHER" id="PTHR43261:SF6">
    <property type="entry name" value="ELONGATION FACTOR G-LIKE PROTEIN"/>
    <property type="match status" value="1"/>
</dbReference>
<protein>
    <submittedName>
        <fullName evidence="4">Elongation factor G</fullName>
    </submittedName>
</protein>
<dbReference type="InterPro" id="IPR020568">
    <property type="entry name" value="Ribosomal_Su5_D2-typ_SF"/>
</dbReference>
<dbReference type="Pfam" id="PF00679">
    <property type="entry name" value="EFG_C"/>
    <property type="match status" value="1"/>
</dbReference>
<dbReference type="SUPFAM" id="SSF54980">
    <property type="entry name" value="EF-G C-terminal domain-like"/>
    <property type="match status" value="2"/>
</dbReference>
<dbReference type="Pfam" id="PF03764">
    <property type="entry name" value="EFG_IV"/>
    <property type="match status" value="1"/>
</dbReference>
<dbReference type="InterPro" id="IPR009000">
    <property type="entry name" value="Transl_B-barrel_sf"/>
</dbReference>
<evidence type="ECO:0000256" key="1">
    <source>
        <dbReference type="ARBA" id="ARBA00022741"/>
    </source>
</evidence>
<dbReference type="InterPro" id="IPR041095">
    <property type="entry name" value="EFG_II"/>
</dbReference>
<gene>
    <name evidence="4" type="primary">fus_2</name>
    <name evidence="4" type="ORF">RBATCC27255_01931</name>
</gene>
<dbReference type="NCBIfam" id="NF009381">
    <property type="entry name" value="PRK12740.1-5"/>
    <property type="match status" value="1"/>
</dbReference>
<reference evidence="4" key="1">
    <citation type="journal article" date="2018" name="Environ. Microbiol.">
        <title>Sporulation capability and amylosome conservation among diverse human colonic and rumen isolates of the keystone starch-degrader Ruminococcus bromii.</title>
        <authorList>
            <person name="Mukhopadhya I."/>
            <person name="Morais S."/>
            <person name="Laverde-Gomez J."/>
            <person name="Sheridan P.O."/>
            <person name="Walker A.W."/>
            <person name="Kelly W."/>
            <person name="Klieve A.V."/>
            <person name="Ouwerkerk D."/>
            <person name="Duncan S.H."/>
            <person name="Louis P."/>
            <person name="Koropatkin N."/>
            <person name="Cockburn D."/>
            <person name="Kibler R."/>
            <person name="Cooper P.J."/>
            <person name="Sandoval C."/>
            <person name="Crost E."/>
            <person name="Juge N."/>
            <person name="Bayer E.A."/>
            <person name="Flint H.J."/>
        </authorList>
    </citation>
    <scope>NUCLEOTIDE SEQUENCE [LARGE SCALE GENOMIC DNA]</scope>
    <source>
        <strain evidence="4">ATCC 27255</strain>
    </source>
</reference>
<dbReference type="CDD" id="cd04088">
    <property type="entry name" value="EFG_mtEFG_II"/>
    <property type="match status" value="1"/>
</dbReference>
<feature type="domain" description="Tr-type G" evidence="3">
    <location>
        <begin position="7"/>
        <end position="278"/>
    </location>
</feature>
<dbReference type="FunFam" id="3.30.70.240:FF:000001">
    <property type="entry name" value="Elongation factor G"/>
    <property type="match status" value="1"/>
</dbReference>
<keyword evidence="4" id="KW-0648">Protein biosynthesis</keyword>
<dbReference type="Gene3D" id="2.40.30.10">
    <property type="entry name" value="Translation factors"/>
    <property type="match status" value="1"/>
</dbReference>
<evidence type="ECO:0000313" key="4">
    <source>
        <dbReference type="EMBL" id="PKD27063.1"/>
    </source>
</evidence>
<dbReference type="SMART" id="SM00889">
    <property type="entry name" value="EFG_IV"/>
    <property type="match status" value="1"/>
</dbReference>
<sequence length="690" mass="74011">MKQYDAKKILNIALAGHSGSGKTSVAESILYLSKMSERLGKVADGNTVLDFDSEEIKRQTSIMTAVAPIEWKNTKINLIDTPGLFDFAGGVAEGMRAADTALIVVSGKDGVCVGTEKAVEAATKAGLTKVFFVNGLCDESARFYRVFESLKATFGPSVCPVVVPYIVDGQANTYVNLFDYKAYEYGTDGSVKQTALPDMGDRLEGLREAIKEAVAETSEELLDKFIMGEEFTPEEIILGVSQGVKDGTICPVFCGDAHNTFAIDQLLNSLTWLAPSAADKSGEIGVDLDGEPVDVSVNDSGAAAAIVFKTVADPFIGRLSYVKVVSGKVSSDAPLINMRTGAQERITKVLSVSGKKQTDVPYIGAGDIGAIPKLASTKTGDTLCSPLRKVVLDGIDYPSSSYTMAVYPAKKGDEDKVAQGIAKLADEDPTIKLVSNHETHEMLLSGLGEQHLDVVISRLKTKYNVDAVLKKPKIAYRETIRKKVSAQGRYKKQSGGHGQFGDVWIEFEPCDSDGLVFAERVVGGAVPKNFFPAVEKGLQDSIKKGVLAGYPMVGIKATLYDGSYHPVDSSEMSFKTAASLAYKNGIPNASPTLLEPIGSLKANVPDANMGDVMGEVNKRRGRVLGMQPGENGTQIVEAEVPMAEMDDFATYIRQVTQGRGSFDFAFVRYEDTPANVAQKIIEKAKADSQD</sequence>
<dbReference type="InterPro" id="IPR014721">
    <property type="entry name" value="Ribsml_uS5_D2-typ_fold_subgr"/>
</dbReference>
<dbReference type="InterPro" id="IPR035647">
    <property type="entry name" value="EFG_III/V"/>
</dbReference>
<dbReference type="SMART" id="SM00838">
    <property type="entry name" value="EFG_C"/>
    <property type="match status" value="1"/>
</dbReference>
<dbReference type="GO" id="GO:0003924">
    <property type="term" value="F:GTPase activity"/>
    <property type="evidence" value="ECO:0007669"/>
    <property type="project" value="InterPro"/>
</dbReference>
<organism evidence="4 5">
    <name type="scientific">Ruminococcus bromii</name>
    <dbReference type="NCBI Taxonomy" id="40518"/>
    <lineage>
        <taxon>Bacteria</taxon>
        <taxon>Bacillati</taxon>
        <taxon>Bacillota</taxon>
        <taxon>Clostridia</taxon>
        <taxon>Eubacteriales</taxon>
        <taxon>Oscillospiraceae</taxon>
        <taxon>Ruminococcus</taxon>
    </lineage>
</organism>
<dbReference type="Gene3D" id="3.40.50.300">
    <property type="entry name" value="P-loop containing nucleotide triphosphate hydrolases"/>
    <property type="match status" value="1"/>
</dbReference>
<dbReference type="InterPro" id="IPR005517">
    <property type="entry name" value="Transl_elong_EFG/EF2_IV"/>
</dbReference>
<proteinExistence type="predicted"/>
<dbReference type="Gene3D" id="3.30.70.240">
    <property type="match status" value="1"/>
</dbReference>
<dbReference type="InterPro" id="IPR053905">
    <property type="entry name" value="EF-G-like_DII"/>
</dbReference>
<dbReference type="SUPFAM" id="SSF50447">
    <property type="entry name" value="Translation proteins"/>
    <property type="match status" value="1"/>
</dbReference>
<dbReference type="InterPro" id="IPR000640">
    <property type="entry name" value="EFG_V-like"/>
</dbReference>
<dbReference type="SUPFAM" id="SSF52540">
    <property type="entry name" value="P-loop containing nucleoside triphosphate hydrolases"/>
    <property type="match status" value="1"/>
</dbReference>
<evidence type="ECO:0000259" key="3">
    <source>
        <dbReference type="PROSITE" id="PS51722"/>
    </source>
</evidence>
<dbReference type="EMBL" id="NNSR01000073">
    <property type="protein sequence ID" value="PKD27063.1"/>
    <property type="molecule type" value="Genomic_DNA"/>
</dbReference>
<dbReference type="InterPro" id="IPR000795">
    <property type="entry name" value="T_Tr_GTP-bd_dom"/>
</dbReference>
<dbReference type="GO" id="GO:0003746">
    <property type="term" value="F:translation elongation factor activity"/>
    <property type="evidence" value="ECO:0007669"/>
    <property type="project" value="UniProtKB-KW"/>
</dbReference>